<comment type="similarity">
    <text evidence="5">Belongs to the bacterial solute-binding protein PotD/PotF family.</text>
</comment>
<dbReference type="PANTHER" id="PTHR30222">
    <property type="entry name" value="SPERMIDINE/PUTRESCINE-BINDING PERIPLASMIC PROTEIN"/>
    <property type="match status" value="1"/>
</dbReference>
<dbReference type="OrthoDB" id="9769319at2"/>
<dbReference type="Proteomes" id="UP000283709">
    <property type="component" value="Unassembled WGS sequence"/>
</dbReference>
<evidence type="ECO:0000256" key="4">
    <source>
        <dbReference type="ARBA" id="ARBA00022764"/>
    </source>
</evidence>
<dbReference type="PIRSF" id="PIRSF019574">
    <property type="entry name" value="Periplasmic_polyamine_BP"/>
    <property type="match status" value="1"/>
</dbReference>
<evidence type="ECO:0000256" key="1">
    <source>
        <dbReference type="ARBA" id="ARBA00004418"/>
    </source>
</evidence>
<dbReference type="EMBL" id="MCAS01000021">
    <property type="protein sequence ID" value="RKF43939.1"/>
    <property type="molecule type" value="Genomic_DNA"/>
</dbReference>
<name>A0A3R7I8T7_9BURK</name>
<feature type="signal peptide" evidence="6">
    <location>
        <begin position="1"/>
        <end position="28"/>
    </location>
</feature>
<comment type="subcellular location">
    <subcellularLocation>
        <location evidence="1 5">Periplasm</location>
    </subcellularLocation>
</comment>
<dbReference type="Pfam" id="PF13416">
    <property type="entry name" value="SBP_bac_8"/>
    <property type="match status" value="1"/>
</dbReference>
<dbReference type="InterPro" id="IPR006059">
    <property type="entry name" value="SBP"/>
</dbReference>
<proteinExistence type="inferred from homology"/>
<keyword evidence="3 6" id="KW-0732">Signal</keyword>
<dbReference type="SUPFAM" id="SSF53850">
    <property type="entry name" value="Periplasmic binding protein-like II"/>
    <property type="match status" value="1"/>
</dbReference>
<dbReference type="GO" id="GO:0019808">
    <property type="term" value="F:polyamine binding"/>
    <property type="evidence" value="ECO:0007669"/>
    <property type="project" value="InterPro"/>
</dbReference>
<dbReference type="PANTHER" id="PTHR30222:SF12">
    <property type="entry name" value="NORSPERMIDINE SENSOR"/>
    <property type="match status" value="1"/>
</dbReference>
<comment type="caution">
    <text evidence="7">The sequence shown here is derived from an EMBL/GenBank/DDBJ whole genome shotgun (WGS) entry which is preliminary data.</text>
</comment>
<dbReference type="InterPro" id="IPR001188">
    <property type="entry name" value="Sperm_putr-bd"/>
</dbReference>
<evidence type="ECO:0000313" key="7">
    <source>
        <dbReference type="EMBL" id="RKF43939.1"/>
    </source>
</evidence>
<keyword evidence="2 5" id="KW-0813">Transport</keyword>
<evidence type="ECO:0000313" key="8">
    <source>
        <dbReference type="Proteomes" id="UP000283709"/>
    </source>
</evidence>
<organism evidence="7 8">
    <name type="scientific">Paraburkholderia fungorum</name>
    <dbReference type="NCBI Taxonomy" id="134537"/>
    <lineage>
        <taxon>Bacteria</taxon>
        <taxon>Pseudomonadati</taxon>
        <taxon>Pseudomonadota</taxon>
        <taxon>Betaproteobacteria</taxon>
        <taxon>Burkholderiales</taxon>
        <taxon>Burkholderiaceae</taxon>
        <taxon>Paraburkholderia</taxon>
    </lineage>
</organism>
<accession>A0A3R7I8T7</accession>
<evidence type="ECO:0000256" key="3">
    <source>
        <dbReference type="ARBA" id="ARBA00022729"/>
    </source>
</evidence>
<dbReference type="GO" id="GO:0015846">
    <property type="term" value="P:polyamine transport"/>
    <property type="evidence" value="ECO:0007669"/>
    <property type="project" value="InterPro"/>
</dbReference>
<dbReference type="GO" id="GO:0042597">
    <property type="term" value="C:periplasmic space"/>
    <property type="evidence" value="ECO:0007669"/>
    <property type="project" value="UniProtKB-SubCell"/>
</dbReference>
<protein>
    <recommendedName>
        <fullName evidence="5">Putrescine-binding periplasmic protein</fullName>
    </recommendedName>
</protein>
<reference evidence="7 8" key="1">
    <citation type="submission" date="2016-07" db="EMBL/GenBank/DDBJ databases">
        <title>Genome analysis of Burkholderia fungorum ES3-20.</title>
        <authorList>
            <person name="Xu D."/>
            <person name="Yao R."/>
            <person name="Zheng S."/>
        </authorList>
    </citation>
    <scope>NUCLEOTIDE SEQUENCE [LARGE SCALE GENOMIC DNA]</scope>
    <source>
        <strain evidence="7 8">ES3-20</strain>
    </source>
</reference>
<comment type="function">
    <text evidence="5">Required for the activity of the bacterial periplasmic transport system of putrescine.</text>
</comment>
<dbReference type="PRINTS" id="PR00909">
    <property type="entry name" value="SPERMDNBNDNG"/>
</dbReference>
<evidence type="ECO:0000256" key="5">
    <source>
        <dbReference type="PIRNR" id="PIRNR019574"/>
    </source>
</evidence>
<sequence>MEISGLSKRLARSMRALSACLLAAAAHADPAVVNVYNWGNSIGKDTVANFEKATGIHVVYQEFDSNETLQAKLLSGSSGYDVVVPSDAFWAKQVAAGIYQPLDKTKLPNYGLLDPKLMALLAADDPGHQYGVPWSWGTDGFGINVEKVQTALGKDAKLDGLDLLFDPRNAAKLKNCGISLIDSPRDVFGSVLLYMKRDPNSANPKDYQDAMTVLKGIRPYIAQFSTGSYIGDLANGDICLALGWSGDVNTARRSALDAHRAYHIKYILPNEGGPIWFDVMAVPKDAPHPDAALKWINFVLSEQESANLTNDTSYPSAVSSAAKLVHADVLADTAVFPPPADFNKLFAVKPLPTEVNRLVTRLWQQYKAD</sequence>
<evidence type="ECO:0000256" key="6">
    <source>
        <dbReference type="SAM" id="SignalP"/>
    </source>
</evidence>
<gene>
    <name evidence="7" type="ORF">BCY88_29640</name>
</gene>
<dbReference type="AlphaFoldDB" id="A0A3R7I8T7"/>
<keyword evidence="4 5" id="KW-0574">Periplasm</keyword>
<evidence type="ECO:0000256" key="2">
    <source>
        <dbReference type="ARBA" id="ARBA00022448"/>
    </source>
</evidence>
<dbReference type="RefSeq" id="WP_120345932.1">
    <property type="nucleotide sequence ID" value="NZ_MCAS01000021.1"/>
</dbReference>
<dbReference type="Gene3D" id="3.40.190.10">
    <property type="entry name" value="Periplasmic binding protein-like II"/>
    <property type="match status" value="2"/>
</dbReference>
<feature type="chain" id="PRO_5018676812" description="Putrescine-binding periplasmic protein" evidence="6">
    <location>
        <begin position="29"/>
        <end position="369"/>
    </location>
</feature>